<evidence type="ECO:0000256" key="2">
    <source>
        <dbReference type="ARBA" id="ARBA00004496"/>
    </source>
</evidence>
<comment type="subcellular location">
    <subcellularLocation>
        <location evidence="2">Cytoplasm</location>
    </subcellularLocation>
    <subcellularLocation>
        <location evidence="1">Nucleus speckle</location>
    </subcellularLocation>
</comment>
<dbReference type="OrthoDB" id="17907at2759"/>
<dbReference type="GO" id="GO:0006281">
    <property type="term" value="P:DNA repair"/>
    <property type="evidence" value="ECO:0007669"/>
    <property type="project" value="UniProtKB-KW"/>
</dbReference>
<dbReference type="Pfam" id="PF11919">
    <property type="entry name" value="PSME4_C"/>
    <property type="match status" value="1"/>
</dbReference>
<dbReference type="EMBL" id="CAJFCJ010000009">
    <property type="protein sequence ID" value="CAD5119000.1"/>
    <property type="molecule type" value="Genomic_DNA"/>
</dbReference>
<dbReference type="InterPro" id="IPR032430">
    <property type="entry name" value="Blm10_mid"/>
</dbReference>
<keyword evidence="7" id="KW-0234">DNA repair</keyword>
<sequence>MTSESNKDRLNALGFEPQRENPYCKILPYSDVIDKESNENLSEIKANIGRAVQLGDSIGLGHWMVQLKTYIRLYGFKFSKEDHIKFINLFYEAILIDDLNLSMVQRISRILTTLLAKKTLLTREDLVLEWRPLFKLMYKVYESKMEGHGLLLQPDNIKATLKSLIVNARLYFPSNCTQELLDECRPYLCMFDVKMTTALFLLDLFLPVNLPPNYHDQGFKIWFEEFMEFYLTLRAEIRYEKIFTRTLGSFQLPLADKTYTGSSRVDRASDVNMTSRTCLRNLLSPKKGNGSSTLEHIRKIFVALQSFYHPSNNGKWSDKLLLFINKLAVNMVDRVHRERYKKSDWTMYTKESAKLTDEEITEFVNILKPIVLQAIFSKFGIIETTGCLQHLAKLRPEIVIPPLIDMTYEALTNLNEPHRLIPLMKAVGQVSGSMLSYPKHYPEGPTHVLRLLNMCIPGIDPNDLKKTITTMQMVSTLCCLVPIVDCSKALETRTDLTETEKEVCRLTMEFEDFVLQFMDRIFLLIENSVQEHGRTDAALGNDDKMSADETIIEMGLASTFIVIVQQCSLPIYKLVLDKLFNFVSNNCFEINVAGRYAADLCRAVSEIQPELVLNKFFNHCARIIKQHVQNDNFAQEEGTDSTLLWNLRILSECLAVRELSSNLLLELLKALTRIYTNDFRSTPEDWNQPIEDYLPIRDWGKPGDLNNLKLVWHIPSEEEKETVVEVLKLFLLPQLAKIDKHVSQKSILEREELLQTVNIISKCISGAGTCLDMWEDEKITGYVTTRVEMKSLQCSCTTSSQSILLDGENPRLLIYKSIRPLIAHLLSSQNNEDDTKTVLTCLNVMNDLMSHMGKKDDQYLAYWKSWKTVKNILQNKLLGKKAHARAVLAQRAQLQHELRVLHRSERVFTTMHKGLLDDIFKLSVSRYSSVRMRAQQHLYSIFKHFSYVYRLVVDDIIDCLKDNNDISHHQFKGALYCILGEREQSLIYKHNFKAIGKIWPALIEAQHSEKPSILKVIEKILNKLHKHVSTMPLGIYISDQARTAAEQFWVDKTQPHPSLENVSLAEISKGKMESQEQNDANRVSYEKLLNDIVERIQTKKLHWKFLQMALEMLSLLLRNDYRAPASVVQTFIDNSLHDVIYIRRISIDALQSILQQQKRKHLTMDIDPYQVANCKPPKSINYIIPGERPDNKWLLYDDSDVLVDEETYNNTIFVEKTHWGYYTWPKPFKVYQPPKEQPSTNRAIDELKEEEKIIYQAFCNKEYVDKLCSLLTLEDSKNKEKFRSKYYFLFKGLFRNFGWSLYELFSDKIEAYVADSNPKTRYYSHRCAAEIICALMRGSKHWPYEQVKQMWARVIPLLRSALLNTSIEESKCIWGYCIATASESRDPRKLKPLFDFLIDNPISGESGSSVDVTRLYCLQGALQQQEWRIPFLLNKLLDHFKKQLAYNYKNVRDRMASCLQSIFFNDIRFKNSPENNQPKVEEFVNFILPHMKRLVKETEEKDDSEESESTSNLKPIQNEPKPMNIDREAIPMEKIKSSANGIVEKKDEVILLSKTVLHWIDVTIVTNLKLDIEKYYPLIPFINALQNYTDDDELQEKCRLCISFMSIVEMYESTIEPFKSIINQICSTKSWKGRRHLLHFCETAVFNNLFFLFPKDDVRDIVRSTVIQCLSDIQLEVREKSAKVLCGFFHCGYIDITEDLIEQFIKLAKTSIKRKKTAQGTARLEPVAQEKIRKRHAGILALSACILASPYDVPTFVPDILMEVSKHADDPQPIQGTVKQTLTSFKRTHHDNWQDHKQRFSDDQINSLTELLVSPNYYA</sequence>
<evidence type="ECO:0000259" key="11">
    <source>
        <dbReference type="Pfam" id="PF16507"/>
    </source>
</evidence>
<dbReference type="InterPro" id="IPR011989">
    <property type="entry name" value="ARM-like"/>
</dbReference>
<evidence type="ECO:0000256" key="3">
    <source>
        <dbReference type="ARBA" id="ARBA00005739"/>
    </source>
</evidence>
<dbReference type="SUPFAM" id="SSF48371">
    <property type="entry name" value="ARM repeat"/>
    <property type="match status" value="2"/>
</dbReference>
<feature type="domain" description="Proteasome activator complex subunit 4 C-terminal" evidence="10">
    <location>
        <begin position="1733"/>
        <end position="1819"/>
    </location>
</feature>
<evidence type="ECO:0000313" key="13">
    <source>
        <dbReference type="EMBL" id="CAD5119000.1"/>
    </source>
</evidence>
<dbReference type="Gene3D" id="1.25.10.10">
    <property type="entry name" value="Leucine-rich Repeat Variant"/>
    <property type="match status" value="1"/>
</dbReference>
<evidence type="ECO:0000259" key="12">
    <source>
        <dbReference type="Pfam" id="PF23096"/>
    </source>
</evidence>
<dbReference type="Pfam" id="PF16507">
    <property type="entry name" value="HEAT_PSME4_mid"/>
    <property type="match status" value="2"/>
</dbReference>
<dbReference type="GO" id="GO:0016607">
    <property type="term" value="C:nuclear speck"/>
    <property type="evidence" value="ECO:0007669"/>
    <property type="project" value="UniProtKB-SubCell"/>
</dbReference>
<accession>A0A7I8VRV3</accession>
<comment type="similarity">
    <text evidence="3">Belongs to the BLM10 family.</text>
</comment>
<dbReference type="InterPro" id="IPR035309">
    <property type="entry name" value="PSME4"/>
</dbReference>
<name>A0A7I8VRV3_9ANNE</name>
<dbReference type="GO" id="GO:0010499">
    <property type="term" value="P:proteasomal ubiquitin-independent protein catabolic process"/>
    <property type="evidence" value="ECO:0007669"/>
    <property type="project" value="TreeGrafter"/>
</dbReference>
<dbReference type="GO" id="GO:0005829">
    <property type="term" value="C:cytosol"/>
    <property type="evidence" value="ECO:0007669"/>
    <property type="project" value="TreeGrafter"/>
</dbReference>
<dbReference type="PANTHER" id="PTHR32170">
    <property type="entry name" value="PROTEASOME ACTIVATOR COMPLEX SUBUNIT 4"/>
    <property type="match status" value="1"/>
</dbReference>
<keyword evidence="5" id="KW-0677">Repeat</keyword>
<organism evidence="13 14">
    <name type="scientific">Dimorphilus gyrociliatus</name>
    <dbReference type="NCBI Taxonomy" id="2664684"/>
    <lineage>
        <taxon>Eukaryota</taxon>
        <taxon>Metazoa</taxon>
        <taxon>Spiralia</taxon>
        <taxon>Lophotrochozoa</taxon>
        <taxon>Annelida</taxon>
        <taxon>Polychaeta</taxon>
        <taxon>Polychaeta incertae sedis</taxon>
        <taxon>Dinophilidae</taxon>
        <taxon>Dimorphilus</taxon>
    </lineage>
</organism>
<evidence type="ECO:0000256" key="5">
    <source>
        <dbReference type="ARBA" id="ARBA00022737"/>
    </source>
</evidence>
<feature type="domain" description="Proteasome activator Blm10 middle HEAT repeats region" evidence="11">
    <location>
        <begin position="659"/>
        <end position="768"/>
    </location>
</feature>
<evidence type="ECO:0000256" key="7">
    <source>
        <dbReference type="ARBA" id="ARBA00023204"/>
    </source>
</evidence>
<dbReference type="GO" id="GO:0070628">
    <property type="term" value="F:proteasome binding"/>
    <property type="evidence" value="ECO:0007669"/>
    <property type="project" value="InterPro"/>
</dbReference>
<evidence type="ECO:0000256" key="4">
    <source>
        <dbReference type="ARBA" id="ARBA00022490"/>
    </source>
</evidence>
<dbReference type="Pfam" id="PF23096">
    <property type="entry name" value="HEAT_PSME4"/>
    <property type="match status" value="1"/>
</dbReference>
<comment type="caution">
    <text evidence="13">The sequence shown here is derived from an EMBL/GenBank/DDBJ whole genome shotgun (WGS) entry which is preliminary data.</text>
</comment>
<protein>
    <submittedName>
        <fullName evidence="13">DgyrCDS7656</fullName>
    </submittedName>
</protein>
<dbReference type="GO" id="GO:0016504">
    <property type="term" value="F:peptidase activator activity"/>
    <property type="evidence" value="ECO:0007669"/>
    <property type="project" value="InterPro"/>
</dbReference>
<reference evidence="13 14" key="1">
    <citation type="submission" date="2020-08" db="EMBL/GenBank/DDBJ databases">
        <authorList>
            <person name="Hejnol A."/>
        </authorList>
    </citation>
    <scope>NUCLEOTIDE SEQUENCE [LARGE SCALE GENOMIC DNA]</scope>
</reference>
<gene>
    <name evidence="13" type="ORF">DGYR_LOCUS7297</name>
</gene>
<feature type="region of interest" description="Disordered" evidence="9">
    <location>
        <begin position="1497"/>
        <end position="1523"/>
    </location>
</feature>
<keyword evidence="8" id="KW-0539">Nucleus</keyword>
<keyword evidence="6" id="KW-0227">DNA damage</keyword>
<keyword evidence="14" id="KW-1185">Reference proteome</keyword>
<feature type="domain" description="Proteasome activator complex subunit 4-like HEAT repeat-like" evidence="12">
    <location>
        <begin position="1127"/>
        <end position="1419"/>
    </location>
</feature>
<evidence type="ECO:0000256" key="9">
    <source>
        <dbReference type="SAM" id="MobiDB-lite"/>
    </source>
</evidence>
<dbReference type="PANTHER" id="PTHR32170:SF3">
    <property type="entry name" value="PROTEASOME ACTIVATOR COMPLEX SUBUNIT 4"/>
    <property type="match status" value="1"/>
</dbReference>
<dbReference type="InterPro" id="IPR016024">
    <property type="entry name" value="ARM-type_fold"/>
</dbReference>
<evidence type="ECO:0000259" key="10">
    <source>
        <dbReference type="Pfam" id="PF11919"/>
    </source>
</evidence>
<feature type="domain" description="Proteasome activator Blm10 middle HEAT repeats region" evidence="11">
    <location>
        <begin position="299"/>
        <end position="655"/>
    </location>
</feature>
<evidence type="ECO:0000256" key="8">
    <source>
        <dbReference type="ARBA" id="ARBA00023242"/>
    </source>
</evidence>
<proteinExistence type="inferred from homology"/>
<dbReference type="Proteomes" id="UP000549394">
    <property type="component" value="Unassembled WGS sequence"/>
</dbReference>
<keyword evidence="4" id="KW-0963">Cytoplasm</keyword>
<evidence type="ECO:0000256" key="6">
    <source>
        <dbReference type="ARBA" id="ARBA00022763"/>
    </source>
</evidence>
<dbReference type="InterPro" id="IPR021843">
    <property type="entry name" value="PSME4_C"/>
</dbReference>
<evidence type="ECO:0000256" key="1">
    <source>
        <dbReference type="ARBA" id="ARBA00004324"/>
    </source>
</evidence>
<evidence type="ECO:0000313" key="14">
    <source>
        <dbReference type="Proteomes" id="UP000549394"/>
    </source>
</evidence>
<dbReference type="InterPro" id="IPR055455">
    <property type="entry name" value="HEAT_PSME4"/>
</dbReference>